<gene>
    <name evidence="1" type="ORF">A2519_06745</name>
</gene>
<evidence type="ECO:0000313" key="1">
    <source>
        <dbReference type="EMBL" id="OGK03090.1"/>
    </source>
</evidence>
<accession>A0A1F7F8V1</accession>
<dbReference type="Gene3D" id="3.40.50.10320">
    <property type="entry name" value="LmbE-like"/>
    <property type="match status" value="1"/>
</dbReference>
<dbReference type="InterPro" id="IPR024078">
    <property type="entry name" value="LmbE-like_dom_sf"/>
</dbReference>
<evidence type="ECO:0000313" key="2">
    <source>
        <dbReference type="Proteomes" id="UP000179243"/>
    </source>
</evidence>
<name>A0A1F7F8V1_UNCRA</name>
<comment type="caution">
    <text evidence="1">The sequence shown here is derived from an EMBL/GenBank/DDBJ whole genome shotgun (WGS) entry which is preliminary data.</text>
</comment>
<dbReference type="SUPFAM" id="SSF102588">
    <property type="entry name" value="LmbE-like"/>
    <property type="match status" value="1"/>
</dbReference>
<dbReference type="Proteomes" id="UP000179243">
    <property type="component" value="Unassembled WGS sequence"/>
</dbReference>
<dbReference type="AlphaFoldDB" id="A0A1F7F8V1"/>
<protein>
    <recommendedName>
        <fullName evidence="3">PIG-L family deacetylase</fullName>
    </recommendedName>
</protein>
<dbReference type="EMBL" id="MFYX01000097">
    <property type="protein sequence ID" value="OGK03090.1"/>
    <property type="molecule type" value="Genomic_DNA"/>
</dbReference>
<proteinExistence type="predicted"/>
<sequence length="274" mass="31550">MVNIARVIPQPHIRIISPHYDDAPLTFGGYLLEMKKTGAIKAKVMTVVNVFSRSIYQSRDDKGNRDKSLKRLQFVTGIRLFEDMNCLDMCIGHGCYTYELMTEPECLLRGKHWKSGEKFEFPWGNRASFTREDREIYTRVKKAALTWLLEERTALLVPMAMKEHIDHVIVREAVFNARKTLGKRVRASIYFGEDQPYTGLASPGDWRTATIFLKKAGCFPVDYAIDSGAKYRMIEKCYPTQVEESYRQGVLVRAQQLQEANGARMGLERMYRVG</sequence>
<organism evidence="1 2">
    <name type="scientific">Candidatus Raymondbacteria bacterium RIFOXYD12_FULL_49_13</name>
    <dbReference type="NCBI Taxonomy" id="1817890"/>
    <lineage>
        <taxon>Bacteria</taxon>
        <taxon>Raymondiibacteriota</taxon>
    </lineage>
</organism>
<reference evidence="1 2" key="1">
    <citation type="journal article" date="2016" name="Nat. Commun.">
        <title>Thousands of microbial genomes shed light on interconnected biogeochemical processes in an aquifer system.</title>
        <authorList>
            <person name="Anantharaman K."/>
            <person name="Brown C.T."/>
            <person name="Hug L.A."/>
            <person name="Sharon I."/>
            <person name="Castelle C.J."/>
            <person name="Probst A.J."/>
            <person name="Thomas B.C."/>
            <person name="Singh A."/>
            <person name="Wilkins M.J."/>
            <person name="Karaoz U."/>
            <person name="Brodie E.L."/>
            <person name="Williams K.H."/>
            <person name="Hubbard S.S."/>
            <person name="Banfield J.F."/>
        </authorList>
    </citation>
    <scope>NUCLEOTIDE SEQUENCE [LARGE SCALE GENOMIC DNA]</scope>
</reference>
<evidence type="ECO:0008006" key="3">
    <source>
        <dbReference type="Google" id="ProtNLM"/>
    </source>
</evidence>